<reference evidence="9 10" key="1">
    <citation type="submission" date="2019-01" db="EMBL/GenBank/DDBJ databases">
        <title>Complete genome sequence of Campylobacter bacteriophage CP20.</title>
        <authorList>
            <person name="Connerton I.F."/>
        </authorList>
    </citation>
    <scope>NUCLEOTIDE SEQUENCE [LARGE SCALE GENOMIC DNA]</scope>
</reference>
<name>A0A410T719_9CAUD</name>
<dbReference type="Proteomes" id="UP000290538">
    <property type="component" value="Segment"/>
</dbReference>
<dbReference type="SUPFAM" id="SSF50249">
    <property type="entry name" value="Nucleic acid-binding proteins"/>
    <property type="match status" value="1"/>
</dbReference>
<dbReference type="GO" id="GO:0006310">
    <property type="term" value="P:DNA recombination"/>
    <property type="evidence" value="ECO:0007669"/>
    <property type="project" value="InterPro"/>
</dbReference>
<evidence type="ECO:0000313" key="9">
    <source>
        <dbReference type="EMBL" id="QAU04769.1"/>
    </source>
</evidence>
<dbReference type="GO" id="GO:0006260">
    <property type="term" value="P:DNA replication"/>
    <property type="evidence" value="ECO:0007669"/>
    <property type="project" value="UniProtKB-KW"/>
</dbReference>
<evidence type="ECO:0000259" key="8">
    <source>
        <dbReference type="PROSITE" id="PS50160"/>
    </source>
</evidence>
<dbReference type="Gene3D" id="2.40.50.140">
    <property type="entry name" value="Nucleic acid-binding proteins"/>
    <property type="match status" value="1"/>
</dbReference>
<evidence type="ECO:0000313" key="10">
    <source>
        <dbReference type="Proteomes" id="UP000290538"/>
    </source>
</evidence>
<comment type="cofactor">
    <cofactor evidence="1">
        <name>a divalent metal cation</name>
        <dbReference type="ChEBI" id="CHEBI:60240"/>
    </cofactor>
</comment>
<dbReference type="GO" id="GO:0005524">
    <property type="term" value="F:ATP binding"/>
    <property type="evidence" value="ECO:0007669"/>
    <property type="project" value="InterPro"/>
</dbReference>
<protein>
    <recommendedName>
        <fullName evidence="3">DNA ligase</fullName>
    </recommendedName>
</protein>
<dbReference type="PANTHER" id="PTHR47810:SF1">
    <property type="entry name" value="DNA LIGASE B"/>
    <property type="match status" value="1"/>
</dbReference>
<dbReference type="InterPro" id="IPR050326">
    <property type="entry name" value="NAD_dep_DNA_ligaseB"/>
</dbReference>
<dbReference type="SUPFAM" id="SSF56091">
    <property type="entry name" value="DNA ligase/mRNA capping enzyme, catalytic domain"/>
    <property type="match status" value="1"/>
</dbReference>
<keyword evidence="5" id="KW-0235">DNA replication</keyword>
<keyword evidence="7" id="KW-0234">DNA repair</keyword>
<evidence type="ECO:0000256" key="6">
    <source>
        <dbReference type="ARBA" id="ARBA00022763"/>
    </source>
</evidence>
<evidence type="ECO:0000256" key="5">
    <source>
        <dbReference type="ARBA" id="ARBA00022705"/>
    </source>
</evidence>
<dbReference type="Gene3D" id="3.30.1490.70">
    <property type="match status" value="1"/>
</dbReference>
<evidence type="ECO:0000256" key="7">
    <source>
        <dbReference type="ARBA" id="ARBA00023204"/>
    </source>
</evidence>
<dbReference type="Pfam" id="PF01068">
    <property type="entry name" value="DNA_ligase_A_M"/>
    <property type="match status" value="1"/>
</dbReference>
<organism evidence="9 10">
    <name type="scientific">Campylobacter phage CP20</name>
    <dbReference type="NCBI Taxonomy" id="2506428"/>
    <lineage>
        <taxon>Viruses</taxon>
        <taxon>Duplodnaviria</taxon>
        <taxon>Heunggongvirae</taxon>
        <taxon>Uroviricota</taxon>
        <taxon>Caudoviricetes</taxon>
        <taxon>Connertonviridae</taxon>
        <taxon>Firehammervirus</taxon>
        <taxon>Firehammervirus CPt10</taxon>
    </lineage>
</organism>
<feature type="domain" description="ATP-dependent DNA ligase family profile" evidence="8">
    <location>
        <begin position="229"/>
        <end position="363"/>
    </location>
</feature>
<evidence type="ECO:0000256" key="1">
    <source>
        <dbReference type="ARBA" id="ARBA00001968"/>
    </source>
</evidence>
<keyword evidence="6" id="KW-0227">DNA damage</keyword>
<accession>A0A410T719</accession>
<dbReference type="GO" id="GO:0003910">
    <property type="term" value="F:DNA ligase (ATP) activity"/>
    <property type="evidence" value="ECO:0007669"/>
    <property type="project" value="InterPro"/>
</dbReference>
<dbReference type="PROSITE" id="PS50160">
    <property type="entry name" value="DNA_LIGASE_A3"/>
    <property type="match status" value="1"/>
</dbReference>
<keyword evidence="4 9" id="KW-0436">Ligase</keyword>
<dbReference type="PANTHER" id="PTHR47810">
    <property type="entry name" value="DNA LIGASE"/>
    <property type="match status" value="1"/>
</dbReference>
<evidence type="ECO:0000256" key="4">
    <source>
        <dbReference type="ARBA" id="ARBA00022598"/>
    </source>
</evidence>
<dbReference type="EMBL" id="MK408758">
    <property type="protein sequence ID" value="QAU04769.1"/>
    <property type="molecule type" value="Genomic_DNA"/>
</dbReference>
<evidence type="ECO:0000256" key="2">
    <source>
        <dbReference type="ARBA" id="ARBA00007572"/>
    </source>
</evidence>
<proteinExistence type="inferred from homology"/>
<evidence type="ECO:0000256" key="3">
    <source>
        <dbReference type="ARBA" id="ARBA00013308"/>
    </source>
</evidence>
<dbReference type="InterPro" id="IPR012340">
    <property type="entry name" value="NA-bd_OB-fold"/>
</dbReference>
<dbReference type="InterPro" id="IPR012310">
    <property type="entry name" value="DNA_ligase_ATP-dep_cent"/>
</dbReference>
<comment type="similarity">
    <text evidence="2">Belongs to the ATP-dependent DNA ligase family.</text>
</comment>
<sequence>MQIITDFLNELNASNSSNYKLEVLKKYNNEIIKEFLSLVYDKVKYSYGIKKVPEFQNNNETIDFNTIKNTFIALHNRDFTGNKAISVIHTLLNNKTPEITRIITCILDRDIHSGISTKQINKVHKKLITEFPYMRCSLMDKFKNIRFPAMIQIKADGTYRTFIKKGDNIQAFSRSGESYDHPKVYSALLNLPDGAYIGELICNEVEGANSTEIRYKSNGLLNSLTPPENVTFYMWDYLTLEEFENGNSKTPYKERFEFVWRLTESLESNTLTVVRTRVIDNIEAANEYLNTWLKEGEEGAILKNCDAVFKNGTSTEQIKLKPEIEVEVRCIDFTEGNGKFKDTFGAIVFKTDDELIQGKVSGISDTERAEIFKNSSKYLNKVFTVKATALTKSEDSEIYALMHPRFNGFREDKDYTDTLDRVKNMGLKF</sequence>
<dbReference type="Gene3D" id="3.30.470.30">
    <property type="entry name" value="DNA ligase/mRNA capping enzyme"/>
    <property type="match status" value="1"/>
</dbReference>
<dbReference type="GO" id="GO:0006281">
    <property type="term" value="P:DNA repair"/>
    <property type="evidence" value="ECO:0007669"/>
    <property type="project" value="UniProtKB-KW"/>
</dbReference>